<comment type="function">
    <text evidence="8">Gustatory receptor which mediates acceptance or avoidance behavior, depending on its substrates.</text>
</comment>
<dbReference type="GO" id="GO:0043025">
    <property type="term" value="C:neuronal cell body"/>
    <property type="evidence" value="ECO:0007669"/>
    <property type="project" value="TreeGrafter"/>
</dbReference>
<dbReference type="Proteomes" id="UP001168821">
    <property type="component" value="Unassembled WGS sequence"/>
</dbReference>
<comment type="similarity">
    <text evidence="8">Belongs to the insect chemoreceptor superfamily. Gustatory receptor (GR) family.</text>
</comment>
<dbReference type="GO" id="GO:0007635">
    <property type="term" value="P:chemosensory behavior"/>
    <property type="evidence" value="ECO:0007669"/>
    <property type="project" value="TreeGrafter"/>
</dbReference>
<keyword evidence="5 8" id="KW-0472">Membrane</keyword>
<dbReference type="GO" id="GO:0008049">
    <property type="term" value="P:male courtship behavior"/>
    <property type="evidence" value="ECO:0007669"/>
    <property type="project" value="TreeGrafter"/>
</dbReference>
<evidence type="ECO:0000256" key="1">
    <source>
        <dbReference type="ARBA" id="ARBA00004651"/>
    </source>
</evidence>
<evidence type="ECO:0000313" key="10">
    <source>
        <dbReference type="Proteomes" id="UP001168821"/>
    </source>
</evidence>
<feature type="transmembrane region" description="Helical" evidence="8">
    <location>
        <begin position="6"/>
        <end position="26"/>
    </location>
</feature>
<keyword evidence="10" id="KW-1185">Reference proteome</keyword>
<dbReference type="GO" id="GO:0050909">
    <property type="term" value="P:sensory perception of taste"/>
    <property type="evidence" value="ECO:0007669"/>
    <property type="project" value="InterPro"/>
</dbReference>
<evidence type="ECO:0000256" key="3">
    <source>
        <dbReference type="ARBA" id="ARBA00022692"/>
    </source>
</evidence>
<dbReference type="GO" id="GO:0007165">
    <property type="term" value="P:signal transduction"/>
    <property type="evidence" value="ECO:0007669"/>
    <property type="project" value="UniProtKB-KW"/>
</dbReference>
<dbReference type="Pfam" id="PF08395">
    <property type="entry name" value="7tm_7"/>
    <property type="match status" value="1"/>
</dbReference>
<dbReference type="GO" id="GO:0005886">
    <property type="term" value="C:plasma membrane"/>
    <property type="evidence" value="ECO:0007669"/>
    <property type="project" value="UniProtKB-SubCell"/>
</dbReference>
<evidence type="ECO:0000256" key="2">
    <source>
        <dbReference type="ARBA" id="ARBA00022475"/>
    </source>
</evidence>
<gene>
    <name evidence="9" type="ORF">Zmor_017032</name>
</gene>
<name>A0AA38MBH2_9CUCU</name>
<feature type="transmembrane region" description="Helical" evidence="8">
    <location>
        <begin position="392"/>
        <end position="411"/>
    </location>
</feature>
<comment type="caution">
    <text evidence="9">The sequence shown here is derived from an EMBL/GenBank/DDBJ whole genome shotgun (WGS) entry which is preliminary data.</text>
</comment>
<keyword evidence="7 8" id="KW-0807">Transducer</keyword>
<accession>A0AA38MBH2</accession>
<dbReference type="AlphaFoldDB" id="A0AA38MBH2"/>
<evidence type="ECO:0000256" key="6">
    <source>
        <dbReference type="ARBA" id="ARBA00023170"/>
    </source>
</evidence>
<keyword evidence="2 8" id="KW-1003">Cell membrane</keyword>
<evidence type="ECO:0000256" key="4">
    <source>
        <dbReference type="ARBA" id="ARBA00022989"/>
    </source>
</evidence>
<feature type="transmembrane region" description="Helical" evidence="8">
    <location>
        <begin position="47"/>
        <end position="67"/>
    </location>
</feature>
<evidence type="ECO:0000256" key="5">
    <source>
        <dbReference type="ARBA" id="ARBA00023136"/>
    </source>
</evidence>
<evidence type="ECO:0000256" key="8">
    <source>
        <dbReference type="RuleBase" id="RU363108"/>
    </source>
</evidence>
<keyword evidence="4 8" id="KW-1133">Transmembrane helix</keyword>
<sequence length="415" mass="47838">MAAATMISAEMFEVMAPVLYLSRVFCLQPLKWKRGDYNYVIEKSHAYVAYSNIVVVFFVSASIYGLSQVYQLDLIYLIRIGNSTHRYVTFSDVGVVLIPSVLSVVITSLKIDKYVRYFDYLRKCDGVLQKQPFRTWRHGLVVYTTIFFTAGILVVDMVMWINLASKEQNAYILFGYFFPYYVCYCFTIVVELVYWQNVHAIMRRLIWLNEKLAEVAEEMNNDILFMRIDRKKISNVVDTLNADNLKKQEQKKSVLSLEQIQDLISAYQRLTDATNSINDCFGLIILIILLGCLIHLLVTPYALYAIIFTTGNSMFIVSQSIWMTGHVLRLFLIVEPCHGCLIEIKKTTAMVCKLLCLPSKKEVRKSLEFFLDYLAQCRIEFSAFGLTKIHRGLLTTIAGAVTTYLVILFQFNRNC</sequence>
<feature type="transmembrane region" description="Helical" evidence="8">
    <location>
        <begin position="140"/>
        <end position="161"/>
    </location>
</feature>
<organism evidence="9 10">
    <name type="scientific">Zophobas morio</name>
    <dbReference type="NCBI Taxonomy" id="2755281"/>
    <lineage>
        <taxon>Eukaryota</taxon>
        <taxon>Metazoa</taxon>
        <taxon>Ecdysozoa</taxon>
        <taxon>Arthropoda</taxon>
        <taxon>Hexapoda</taxon>
        <taxon>Insecta</taxon>
        <taxon>Pterygota</taxon>
        <taxon>Neoptera</taxon>
        <taxon>Endopterygota</taxon>
        <taxon>Coleoptera</taxon>
        <taxon>Polyphaga</taxon>
        <taxon>Cucujiformia</taxon>
        <taxon>Tenebrionidae</taxon>
        <taxon>Zophobas</taxon>
    </lineage>
</organism>
<dbReference type="PANTHER" id="PTHR21143:SF123">
    <property type="entry name" value="GUSTATORY RECEPTOR FOR SUGAR TASTE 43A-RELATED"/>
    <property type="match status" value="1"/>
</dbReference>
<protein>
    <recommendedName>
        <fullName evidence="8">Gustatory receptor</fullName>
    </recommendedName>
</protein>
<evidence type="ECO:0000256" key="7">
    <source>
        <dbReference type="ARBA" id="ARBA00023224"/>
    </source>
</evidence>
<dbReference type="GO" id="GO:0030425">
    <property type="term" value="C:dendrite"/>
    <property type="evidence" value="ECO:0007669"/>
    <property type="project" value="TreeGrafter"/>
</dbReference>
<dbReference type="GO" id="GO:0030424">
    <property type="term" value="C:axon"/>
    <property type="evidence" value="ECO:0007669"/>
    <property type="project" value="TreeGrafter"/>
</dbReference>
<keyword evidence="3 8" id="KW-0812">Transmembrane</keyword>
<dbReference type="EMBL" id="JALNTZ010000005">
    <property type="protein sequence ID" value="KAJ3650960.1"/>
    <property type="molecule type" value="Genomic_DNA"/>
</dbReference>
<feature type="transmembrane region" description="Helical" evidence="8">
    <location>
        <begin position="87"/>
        <end position="109"/>
    </location>
</feature>
<feature type="transmembrane region" description="Helical" evidence="8">
    <location>
        <begin position="173"/>
        <end position="195"/>
    </location>
</feature>
<comment type="subcellular location">
    <subcellularLocation>
        <location evidence="1 8">Cell membrane</location>
        <topology evidence="1 8">Multi-pass membrane protein</topology>
    </subcellularLocation>
</comment>
<reference evidence="9" key="1">
    <citation type="journal article" date="2023" name="G3 (Bethesda)">
        <title>Whole genome assemblies of Zophobas morio and Tenebrio molitor.</title>
        <authorList>
            <person name="Kaur S."/>
            <person name="Stinson S.A."/>
            <person name="diCenzo G.C."/>
        </authorList>
    </citation>
    <scope>NUCLEOTIDE SEQUENCE</scope>
    <source>
        <strain evidence="9">QUZm001</strain>
    </source>
</reference>
<keyword evidence="6 8" id="KW-0675">Receptor</keyword>
<dbReference type="PANTHER" id="PTHR21143">
    <property type="entry name" value="INVERTEBRATE GUSTATORY RECEPTOR"/>
    <property type="match status" value="1"/>
</dbReference>
<proteinExistence type="inferred from homology"/>
<evidence type="ECO:0000313" key="9">
    <source>
        <dbReference type="EMBL" id="KAJ3650960.1"/>
    </source>
</evidence>
<feature type="transmembrane region" description="Helical" evidence="8">
    <location>
        <begin position="277"/>
        <end position="297"/>
    </location>
</feature>
<dbReference type="InterPro" id="IPR013604">
    <property type="entry name" value="7TM_chemorcpt"/>
</dbReference>